<dbReference type="InterPro" id="IPR025874">
    <property type="entry name" value="DZR"/>
</dbReference>
<organism evidence="2 3">
    <name type="scientific">Leptolinea tardivitalis</name>
    <dbReference type="NCBI Taxonomy" id="229920"/>
    <lineage>
        <taxon>Bacteria</taxon>
        <taxon>Bacillati</taxon>
        <taxon>Chloroflexota</taxon>
        <taxon>Anaerolineae</taxon>
        <taxon>Anaerolineales</taxon>
        <taxon>Anaerolineaceae</taxon>
        <taxon>Leptolinea</taxon>
    </lineage>
</organism>
<feature type="domain" description="DZANK-type" evidence="1">
    <location>
        <begin position="166"/>
        <end position="211"/>
    </location>
</feature>
<evidence type="ECO:0000313" key="2">
    <source>
        <dbReference type="EMBL" id="KPL69962.1"/>
    </source>
</evidence>
<sequence>MGDLIEFTRNYNDLSTDTGFQFEFQCDRCGTGYRTPFQASATGTISGALNTASNIFGGIFGSAANISEQVRNASWQSARDSAFANAVKLIKPSFVQCPRCQSWVCRKSCWNEKRGLCKGCAPDLGVEMSAAQASRSVEEIWAHAAMSEEDKKLSEGNWRETIRATCPKCETPLATNAKFCPNCGEPLKKNTHCTQCGAQLQPGAKFCGECGAKVG</sequence>
<protein>
    <recommendedName>
        <fullName evidence="1">DZANK-type domain-containing protein</fullName>
    </recommendedName>
</protein>
<reference evidence="2 3" key="1">
    <citation type="submission" date="2015-07" db="EMBL/GenBank/DDBJ databases">
        <title>Genome sequence of Leptolinea tardivitalis DSM 16556.</title>
        <authorList>
            <person name="Hemp J."/>
            <person name="Ward L.M."/>
            <person name="Pace L.A."/>
            <person name="Fischer W.W."/>
        </authorList>
    </citation>
    <scope>NUCLEOTIDE SEQUENCE [LARGE SCALE GENOMIC DNA]</scope>
    <source>
        <strain evidence="2 3">YMTK-2</strain>
    </source>
</reference>
<dbReference type="EMBL" id="LGCK01000015">
    <property type="protein sequence ID" value="KPL69962.1"/>
    <property type="molecule type" value="Genomic_DNA"/>
</dbReference>
<dbReference type="STRING" id="229920.ADM99_16705"/>
<proteinExistence type="predicted"/>
<dbReference type="AlphaFoldDB" id="A0A0N8GKK6"/>
<dbReference type="Pfam" id="PF12773">
    <property type="entry name" value="DZR"/>
    <property type="match status" value="1"/>
</dbReference>
<dbReference type="Proteomes" id="UP000050430">
    <property type="component" value="Unassembled WGS sequence"/>
</dbReference>
<dbReference type="SUPFAM" id="SSF161187">
    <property type="entry name" value="YfgJ-like"/>
    <property type="match status" value="1"/>
</dbReference>
<evidence type="ECO:0000259" key="1">
    <source>
        <dbReference type="Pfam" id="PF12773"/>
    </source>
</evidence>
<gene>
    <name evidence="2" type="ORF">ADM99_16705</name>
</gene>
<dbReference type="RefSeq" id="WP_062420856.1">
    <property type="nucleotide sequence ID" value="NZ_BBYA01000006.1"/>
</dbReference>
<name>A0A0N8GKK6_9CHLR</name>
<keyword evidence="3" id="KW-1185">Reference proteome</keyword>
<comment type="caution">
    <text evidence="2">The sequence shown here is derived from an EMBL/GenBank/DDBJ whole genome shotgun (WGS) entry which is preliminary data.</text>
</comment>
<evidence type="ECO:0000313" key="3">
    <source>
        <dbReference type="Proteomes" id="UP000050430"/>
    </source>
</evidence>
<accession>A0A0N8GKK6</accession>
<dbReference type="OrthoDB" id="9788304at2"/>